<evidence type="ECO:0000256" key="5">
    <source>
        <dbReference type="PROSITE-ProRule" id="PRU00288"/>
    </source>
</evidence>
<evidence type="ECO:0000256" key="2">
    <source>
        <dbReference type="ARBA" id="ARBA00022723"/>
    </source>
</evidence>
<dbReference type="GO" id="GO:0005737">
    <property type="term" value="C:cytoplasm"/>
    <property type="evidence" value="ECO:0007669"/>
    <property type="project" value="TreeGrafter"/>
</dbReference>
<dbReference type="InterPro" id="IPR001164">
    <property type="entry name" value="ArfGAP_dom"/>
</dbReference>
<keyword evidence="3 5" id="KW-0863">Zinc-finger</keyword>
<organism evidence="9">
    <name type="scientific">Culicoides sonorensis</name>
    <name type="common">Biting midge</name>
    <dbReference type="NCBI Taxonomy" id="179676"/>
    <lineage>
        <taxon>Eukaryota</taxon>
        <taxon>Metazoa</taxon>
        <taxon>Ecdysozoa</taxon>
        <taxon>Arthropoda</taxon>
        <taxon>Hexapoda</taxon>
        <taxon>Insecta</taxon>
        <taxon>Pterygota</taxon>
        <taxon>Neoptera</taxon>
        <taxon>Endopterygota</taxon>
        <taxon>Diptera</taxon>
        <taxon>Nematocera</taxon>
        <taxon>Chironomoidea</taxon>
        <taxon>Ceratopogonidae</taxon>
        <taxon>Ceratopogoninae</taxon>
        <taxon>Culicoides</taxon>
        <taxon>Monoculicoides</taxon>
    </lineage>
</organism>
<evidence type="ECO:0000256" key="1">
    <source>
        <dbReference type="ARBA" id="ARBA00022468"/>
    </source>
</evidence>
<dbReference type="InterPro" id="IPR037278">
    <property type="entry name" value="ARFGAP/RecO"/>
</dbReference>
<evidence type="ECO:0000259" key="7">
    <source>
        <dbReference type="PROSITE" id="PS50115"/>
    </source>
</evidence>
<accession>A0A336N3H6</accession>
<dbReference type="InterPro" id="IPR044732">
    <property type="entry name" value="ArfGAP_SMAP1-like"/>
</dbReference>
<dbReference type="CDD" id="cd08839">
    <property type="entry name" value="ArfGap_SMAP"/>
    <property type="match status" value="1"/>
</dbReference>
<name>A0A336N3H6_CULSO</name>
<keyword evidence="4" id="KW-0862">Zinc</keyword>
<evidence type="ECO:0000256" key="4">
    <source>
        <dbReference type="ARBA" id="ARBA00022833"/>
    </source>
</evidence>
<dbReference type="SUPFAM" id="SSF57863">
    <property type="entry name" value="ArfGap/RecO-like zinc finger"/>
    <property type="match status" value="1"/>
</dbReference>
<evidence type="ECO:0000313" key="8">
    <source>
        <dbReference type="EMBL" id="SSW99201.1"/>
    </source>
</evidence>
<dbReference type="GO" id="GO:0005096">
    <property type="term" value="F:GTPase activator activity"/>
    <property type="evidence" value="ECO:0007669"/>
    <property type="project" value="UniProtKB-KW"/>
</dbReference>
<sequence>MSRKETEKQKLANEWCQRRLLKLLQLDENKECQDCMAKSPRWVSWNIGVFLCIRCAGIHRNLGVHISRVKSVNLDTWTPEQIAQLETMGNSMGRAVYEANVPDNFRRPQTDSALESFIRAKYETKKYIAKEWVPQPPAKLDWEKEMDEEEKLKKKKKATSSSGSTSVPILPPPASSDKKASSTTKTATIPPPISKSGNMNSPKSGRSERKSNGSSDLLGLNTSNNSDSAISASKLSSNDTNNDNFANFLSVSPSQGNASVAKDNSVVQATPESKSKSNENSGLDSFSSLDKEEADFFNQTAADKEKSSKMTKDSILALYASAPLNPIHNFNQTFNGVPPTQNFIAPNGMQTAPGIPPTGMFPQTNAFAQPIPQQYQMMNNQFAAPQQTGQVPQVIPQFGGMVAPQMPNQWPIMGQQASMQPLATTQIPTQMFNYHQPTSLPNVVNPIVPTMGPASDSIAKQFGSLNLNNVWQ</sequence>
<dbReference type="FunFam" id="1.10.220.150:FF:000009">
    <property type="entry name" value="stromal membrane-associated protein 1 isoform X1"/>
    <property type="match status" value="1"/>
</dbReference>
<dbReference type="VEuPathDB" id="VectorBase:CSON015106"/>
<dbReference type="Gene3D" id="1.10.220.150">
    <property type="entry name" value="Arf GTPase activating protein"/>
    <property type="match status" value="1"/>
</dbReference>
<dbReference type="Pfam" id="PF01412">
    <property type="entry name" value="ArfGap"/>
    <property type="match status" value="1"/>
</dbReference>
<dbReference type="InterPro" id="IPR038508">
    <property type="entry name" value="ArfGAP_dom_sf"/>
</dbReference>
<feature type="compositionally biased region" description="Polar residues" evidence="6">
    <location>
        <begin position="265"/>
        <end position="286"/>
    </location>
</feature>
<dbReference type="InterPro" id="IPR051718">
    <property type="entry name" value="ARF_GTPase-activating"/>
</dbReference>
<keyword evidence="1" id="KW-0343">GTPase activation</keyword>
<feature type="domain" description="Arf-GAP" evidence="7">
    <location>
        <begin position="17"/>
        <end position="135"/>
    </location>
</feature>
<proteinExistence type="predicted"/>
<dbReference type="AlphaFoldDB" id="A0A336N3H6"/>
<reference evidence="8" key="1">
    <citation type="submission" date="2018-04" db="EMBL/GenBank/DDBJ databases">
        <authorList>
            <person name="Go L.Y."/>
            <person name="Mitchell J.A."/>
        </authorList>
    </citation>
    <scope>NUCLEOTIDE SEQUENCE</scope>
    <source>
        <tissue evidence="8">Whole organism</tissue>
    </source>
</reference>
<evidence type="ECO:0000313" key="9">
    <source>
        <dbReference type="EMBL" id="SSX32988.1"/>
    </source>
</evidence>
<dbReference type="EMBL" id="UFQT01000092">
    <property type="protein sequence ID" value="SSX19581.1"/>
    <property type="molecule type" value="Genomic_DNA"/>
</dbReference>
<feature type="compositionally biased region" description="Low complexity" evidence="6">
    <location>
        <begin position="225"/>
        <end position="239"/>
    </location>
</feature>
<reference evidence="9" key="2">
    <citation type="submission" date="2018-07" db="EMBL/GenBank/DDBJ databases">
        <authorList>
            <person name="Quirk P.G."/>
            <person name="Krulwich T.A."/>
        </authorList>
    </citation>
    <scope>NUCLEOTIDE SEQUENCE</scope>
</reference>
<dbReference type="EMBL" id="UFQT01002236">
    <property type="protein sequence ID" value="SSX32988.1"/>
    <property type="molecule type" value="Genomic_DNA"/>
</dbReference>
<dbReference type="PROSITE" id="PS50115">
    <property type="entry name" value="ARFGAP"/>
    <property type="match status" value="1"/>
</dbReference>
<feature type="region of interest" description="Disordered" evidence="6">
    <location>
        <begin position="151"/>
        <end position="239"/>
    </location>
</feature>
<keyword evidence="2" id="KW-0479">Metal-binding</keyword>
<evidence type="ECO:0000256" key="3">
    <source>
        <dbReference type="ARBA" id="ARBA00022771"/>
    </source>
</evidence>
<evidence type="ECO:0000256" key="6">
    <source>
        <dbReference type="SAM" id="MobiDB-lite"/>
    </source>
</evidence>
<feature type="region of interest" description="Disordered" evidence="6">
    <location>
        <begin position="255"/>
        <end position="286"/>
    </location>
</feature>
<protein>
    <submittedName>
        <fullName evidence="9">CSON005769 protein</fullName>
    </submittedName>
    <submittedName>
        <fullName evidence="8">CSON015106 protein</fullName>
    </submittedName>
</protein>
<dbReference type="GO" id="GO:0008270">
    <property type="term" value="F:zinc ion binding"/>
    <property type="evidence" value="ECO:0007669"/>
    <property type="project" value="UniProtKB-KW"/>
</dbReference>
<gene>
    <name evidence="9" type="primary">CSON005769</name>
    <name evidence="8" type="synonym">CSON015106</name>
</gene>
<dbReference type="SMART" id="SM00105">
    <property type="entry name" value="ArfGap"/>
    <property type="match status" value="1"/>
</dbReference>
<dbReference type="PANTHER" id="PTHR45705:SF1">
    <property type="entry name" value="FI20236P1"/>
    <property type="match status" value="1"/>
</dbReference>
<dbReference type="EMBL" id="UFQS01000092">
    <property type="protein sequence ID" value="SSW99201.1"/>
    <property type="molecule type" value="Genomic_DNA"/>
</dbReference>
<feature type="compositionally biased region" description="Polar residues" evidence="6">
    <location>
        <begin position="212"/>
        <end position="224"/>
    </location>
</feature>
<dbReference type="VEuPathDB" id="VectorBase:CSON005769"/>
<dbReference type="PRINTS" id="PR00405">
    <property type="entry name" value="REVINTRACTNG"/>
</dbReference>
<dbReference type="PANTHER" id="PTHR45705">
    <property type="entry name" value="FI20236P1"/>
    <property type="match status" value="1"/>
</dbReference>